<feature type="region of interest" description="Disordered" evidence="11">
    <location>
        <begin position="248"/>
        <end position="267"/>
    </location>
</feature>
<dbReference type="NCBIfam" id="TIGR01509">
    <property type="entry name" value="HAD-SF-IA-v3"/>
    <property type="match status" value="1"/>
</dbReference>
<evidence type="ECO:0000256" key="6">
    <source>
        <dbReference type="ARBA" id="ARBA00023235"/>
    </source>
</evidence>
<dbReference type="EC" id="5.4.2.6" evidence="9"/>
<evidence type="ECO:0000256" key="4">
    <source>
        <dbReference type="ARBA" id="ARBA00022723"/>
    </source>
</evidence>
<dbReference type="Proteomes" id="UP001501594">
    <property type="component" value="Unassembled WGS sequence"/>
</dbReference>
<dbReference type="Gene3D" id="3.40.50.1000">
    <property type="entry name" value="HAD superfamily/HAD-like"/>
    <property type="match status" value="1"/>
</dbReference>
<evidence type="ECO:0000256" key="2">
    <source>
        <dbReference type="ARBA" id="ARBA00006171"/>
    </source>
</evidence>
<dbReference type="PANTHER" id="PTHR46193:SF18">
    <property type="entry name" value="HEXITOL PHOSPHATASE B"/>
    <property type="match status" value="1"/>
</dbReference>
<keyword evidence="3" id="KW-0597">Phosphoprotein</keyword>
<dbReference type="InterPro" id="IPR051600">
    <property type="entry name" value="Beta-PGM-like"/>
</dbReference>
<evidence type="ECO:0000256" key="9">
    <source>
        <dbReference type="ARBA" id="ARBA00044968"/>
    </source>
</evidence>
<evidence type="ECO:0000256" key="5">
    <source>
        <dbReference type="ARBA" id="ARBA00022842"/>
    </source>
</evidence>
<dbReference type="InterPro" id="IPR023214">
    <property type="entry name" value="HAD_sf"/>
</dbReference>
<keyword evidence="5" id="KW-0460">Magnesium</keyword>
<dbReference type="SUPFAM" id="SSF56784">
    <property type="entry name" value="HAD-like"/>
    <property type="match status" value="1"/>
</dbReference>
<keyword evidence="6" id="KW-0413">Isomerase</keyword>
<feature type="compositionally biased region" description="Low complexity" evidence="11">
    <location>
        <begin position="249"/>
        <end position="267"/>
    </location>
</feature>
<keyword evidence="7" id="KW-0119">Carbohydrate metabolism</keyword>
<dbReference type="InterPro" id="IPR023198">
    <property type="entry name" value="PGP-like_dom2"/>
</dbReference>
<comment type="catalytic activity">
    <reaction evidence="8">
        <text>beta-D-glucose 1-phosphate = beta-D-glucose 6-phosphate</text>
        <dbReference type="Rhea" id="RHEA:20113"/>
        <dbReference type="ChEBI" id="CHEBI:57684"/>
        <dbReference type="ChEBI" id="CHEBI:58247"/>
        <dbReference type="EC" id="5.4.2.6"/>
    </reaction>
</comment>
<sequence>MNTSVSRDSSRLTATPGLLFDLDGVLTPTAEVHMRAWSRLFNDFLSARGDQQPYTERDYFEHVDGKPRYDGVRDMLASRGITLPEGTPDDSPDLETVCGLGNRKNSVFAAELDENGVEPYPGSVAFLDRAIALGYSVAVVSSSRNAVPVLEAAGIRDRFDHIVDGVVAAAEGLPGKPAPDTYLEGARRLGLSAAECVVVEDAQSGVEAGRRGRFGLVLGVDRGVGAAALLSNGADFVVDDLAEVVDSLAQQPSPTTTDSTTAPEHSE</sequence>
<dbReference type="InterPro" id="IPR010976">
    <property type="entry name" value="B-phosphoglucomutase_hydrolase"/>
</dbReference>
<organism evidence="12 13">
    <name type="scientific">Frondihabitans peucedani</name>
    <dbReference type="NCBI Taxonomy" id="598626"/>
    <lineage>
        <taxon>Bacteria</taxon>
        <taxon>Bacillati</taxon>
        <taxon>Actinomycetota</taxon>
        <taxon>Actinomycetes</taxon>
        <taxon>Micrococcales</taxon>
        <taxon>Microbacteriaceae</taxon>
        <taxon>Frondihabitans</taxon>
    </lineage>
</organism>
<evidence type="ECO:0000256" key="3">
    <source>
        <dbReference type="ARBA" id="ARBA00022553"/>
    </source>
</evidence>
<evidence type="ECO:0000313" key="12">
    <source>
        <dbReference type="EMBL" id="GAA4265828.1"/>
    </source>
</evidence>
<evidence type="ECO:0000256" key="7">
    <source>
        <dbReference type="ARBA" id="ARBA00023277"/>
    </source>
</evidence>
<evidence type="ECO:0000313" key="13">
    <source>
        <dbReference type="Proteomes" id="UP001501594"/>
    </source>
</evidence>
<dbReference type="GO" id="GO:0016787">
    <property type="term" value="F:hydrolase activity"/>
    <property type="evidence" value="ECO:0007669"/>
    <property type="project" value="UniProtKB-KW"/>
</dbReference>
<reference evidence="13" key="1">
    <citation type="journal article" date="2019" name="Int. J. Syst. Evol. Microbiol.">
        <title>The Global Catalogue of Microorganisms (GCM) 10K type strain sequencing project: providing services to taxonomists for standard genome sequencing and annotation.</title>
        <authorList>
            <consortium name="The Broad Institute Genomics Platform"/>
            <consortium name="The Broad Institute Genome Sequencing Center for Infectious Disease"/>
            <person name="Wu L."/>
            <person name="Ma J."/>
        </authorList>
    </citation>
    <scope>NUCLEOTIDE SEQUENCE [LARGE SCALE GENOMIC DNA]</scope>
    <source>
        <strain evidence="13">JCM 17442</strain>
    </source>
</reference>
<dbReference type="EMBL" id="BAABAU010000001">
    <property type="protein sequence ID" value="GAA4265828.1"/>
    <property type="molecule type" value="Genomic_DNA"/>
</dbReference>
<keyword evidence="13" id="KW-1185">Reference proteome</keyword>
<dbReference type="PANTHER" id="PTHR46193">
    <property type="entry name" value="6-PHOSPHOGLUCONATE PHOSPHATASE"/>
    <property type="match status" value="1"/>
</dbReference>
<comment type="cofactor">
    <cofactor evidence="1">
        <name>Mg(2+)</name>
        <dbReference type="ChEBI" id="CHEBI:18420"/>
    </cofactor>
</comment>
<evidence type="ECO:0000256" key="11">
    <source>
        <dbReference type="SAM" id="MobiDB-lite"/>
    </source>
</evidence>
<dbReference type="SFLD" id="SFLDG01129">
    <property type="entry name" value="C1.5:_HAD__Beta-PGM__Phosphata"/>
    <property type="match status" value="1"/>
</dbReference>
<dbReference type="NCBIfam" id="TIGR02009">
    <property type="entry name" value="PGMB-YQAB-SF"/>
    <property type="match status" value="1"/>
</dbReference>
<gene>
    <name evidence="12" type="ORF">GCM10022256_14400</name>
</gene>
<comment type="similarity">
    <text evidence="2">Belongs to the HAD-like hydrolase superfamily. CbbY/CbbZ/Gph/YieH family.</text>
</comment>
<dbReference type="InterPro" id="IPR036412">
    <property type="entry name" value="HAD-like_sf"/>
</dbReference>
<proteinExistence type="inferred from homology"/>
<protein>
    <recommendedName>
        <fullName evidence="10">Beta-phosphoglucomutase</fullName>
        <ecNumber evidence="9">5.4.2.6</ecNumber>
    </recommendedName>
</protein>
<dbReference type="RefSeq" id="WP_344794527.1">
    <property type="nucleotide sequence ID" value="NZ_BAABAU010000001.1"/>
</dbReference>
<keyword evidence="12" id="KW-0378">Hydrolase</keyword>
<evidence type="ECO:0000256" key="1">
    <source>
        <dbReference type="ARBA" id="ARBA00001946"/>
    </source>
</evidence>
<accession>A0ABP8E0Y8</accession>
<dbReference type="Pfam" id="PF00702">
    <property type="entry name" value="Hydrolase"/>
    <property type="match status" value="1"/>
</dbReference>
<dbReference type="SFLD" id="SFLDS00003">
    <property type="entry name" value="Haloacid_Dehalogenase"/>
    <property type="match status" value="1"/>
</dbReference>
<keyword evidence="4" id="KW-0479">Metal-binding</keyword>
<evidence type="ECO:0000256" key="10">
    <source>
        <dbReference type="ARBA" id="ARBA00044991"/>
    </source>
</evidence>
<dbReference type="Gene3D" id="1.10.150.240">
    <property type="entry name" value="Putative phosphatase, domain 2"/>
    <property type="match status" value="1"/>
</dbReference>
<dbReference type="InterPro" id="IPR006439">
    <property type="entry name" value="HAD-SF_hydro_IA"/>
</dbReference>
<evidence type="ECO:0000256" key="8">
    <source>
        <dbReference type="ARBA" id="ARBA00044926"/>
    </source>
</evidence>
<comment type="caution">
    <text evidence="12">The sequence shown here is derived from an EMBL/GenBank/DDBJ whole genome shotgun (WGS) entry which is preliminary data.</text>
</comment>
<name>A0ABP8E0Y8_9MICO</name>